<organism evidence="1 2">
    <name type="scientific">Desulfovibrio psychrotolerans</name>
    <dbReference type="NCBI Taxonomy" id="415242"/>
    <lineage>
        <taxon>Bacteria</taxon>
        <taxon>Pseudomonadati</taxon>
        <taxon>Thermodesulfobacteriota</taxon>
        <taxon>Desulfovibrionia</taxon>
        <taxon>Desulfovibrionales</taxon>
        <taxon>Desulfovibrionaceae</taxon>
        <taxon>Desulfovibrio</taxon>
    </lineage>
</organism>
<name>A0A7J0BYH7_9BACT</name>
<dbReference type="EMBL" id="BLVP01000035">
    <property type="protein sequence ID" value="GFM38211.1"/>
    <property type="molecule type" value="Genomic_DNA"/>
</dbReference>
<reference evidence="1 2" key="1">
    <citation type="submission" date="2020-05" db="EMBL/GenBank/DDBJ databases">
        <title>Draft genome sequence of Desulfovibrio psychrotolerans JS1T.</title>
        <authorList>
            <person name="Ueno A."/>
            <person name="Tamazawa S."/>
            <person name="Tamamura S."/>
            <person name="Murakami T."/>
            <person name="Kiyama T."/>
            <person name="Inomata H."/>
            <person name="Amano Y."/>
            <person name="Miyakawa K."/>
            <person name="Tamaki H."/>
            <person name="Naganuma T."/>
            <person name="Kaneko K."/>
        </authorList>
    </citation>
    <scope>NUCLEOTIDE SEQUENCE [LARGE SCALE GENOMIC DNA]</scope>
    <source>
        <strain evidence="1 2">JS1</strain>
    </source>
</reference>
<evidence type="ECO:0000313" key="2">
    <source>
        <dbReference type="Proteomes" id="UP000503820"/>
    </source>
</evidence>
<proteinExistence type="predicted"/>
<protein>
    <submittedName>
        <fullName evidence="1">Uncharacterized protein</fullName>
    </submittedName>
</protein>
<keyword evidence="2" id="KW-1185">Reference proteome</keyword>
<sequence length="73" mass="8450">MYATPPPETLIPYYMKQRFSKDRNRVVSLPGACNKLAMLRAGRAWHPAQPRRFFHTPRKEQAKNACCSPFSQV</sequence>
<gene>
    <name evidence="1" type="ORF">DSM19430T_28950</name>
</gene>
<comment type="caution">
    <text evidence="1">The sequence shown here is derived from an EMBL/GenBank/DDBJ whole genome shotgun (WGS) entry which is preliminary data.</text>
</comment>
<dbReference type="AlphaFoldDB" id="A0A7J0BYH7"/>
<dbReference type="Proteomes" id="UP000503820">
    <property type="component" value="Unassembled WGS sequence"/>
</dbReference>
<evidence type="ECO:0000313" key="1">
    <source>
        <dbReference type="EMBL" id="GFM38211.1"/>
    </source>
</evidence>
<accession>A0A7J0BYH7</accession>